<evidence type="ECO:0000256" key="4">
    <source>
        <dbReference type="ARBA" id="ARBA00022837"/>
    </source>
</evidence>
<dbReference type="InterPro" id="IPR000917">
    <property type="entry name" value="Sulfatase_N"/>
</dbReference>
<comment type="cofactor">
    <cofactor evidence="1">
        <name>Ca(2+)</name>
        <dbReference type="ChEBI" id="CHEBI:29108"/>
    </cofactor>
</comment>
<keyword evidence="5" id="KW-0325">Glycoprotein</keyword>
<evidence type="ECO:0000256" key="2">
    <source>
        <dbReference type="ARBA" id="ARBA00008779"/>
    </source>
</evidence>
<proteinExistence type="inferred from homology"/>
<dbReference type="Proteomes" id="UP000011014">
    <property type="component" value="Unassembled WGS sequence"/>
</dbReference>
<dbReference type="InterPro" id="IPR047115">
    <property type="entry name" value="ARSB"/>
</dbReference>
<dbReference type="EMBL" id="FN657245">
    <property type="protein sequence ID" value="CBY42525.1"/>
    <property type="molecule type" value="Genomic_DNA"/>
</dbReference>
<dbReference type="AlphaFoldDB" id="E4Z497"/>
<keyword evidence="3" id="KW-0479">Metal-binding</keyword>
<evidence type="ECO:0000256" key="5">
    <source>
        <dbReference type="ARBA" id="ARBA00023180"/>
    </source>
</evidence>
<evidence type="ECO:0000256" key="1">
    <source>
        <dbReference type="ARBA" id="ARBA00001913"/>
    </source>
</evidence>
<reference evidence="7" key="1">
    <citation type="journal article" date="2010" name="Science">
        <title>Plasticity of animal genome architecture unmasked by rapid evolution of a pelagic tunicate.</title>
        <authorList>
            <person name="Denoeud F."/>
            <person name="Henriet S."/>
            <person name="Mungpakdee S."/>
            <person name="Aury J.M."/>
            <person name="Da Silva C."/>
            <person name="Brinkmann H."/>
            <person name="Mikhaleva J."/>
            <person name="Olsen L.C."/>
            <person name="Jubin C."/>
            <person name="Canestro C."/>
            <person name="Bouquet J.M."/>
            <person name="Danks G."/>
            <person name="Poulain J."/>
            <person name="Campsteijn C."/>
            <person name="Adamski M."/>
            <person name="Cross I."/>
            <person name="Yadetie F."/>
            <person name="Muffato M."/>
            <person name="Louis A."/>
            <person name="Butcher S."/>
            <person name="Tsagkogeorga G."/>
            <person name="Konrad A."/>
            <person name="Singh S."/>
            <person name="Jensen M.F."/>
            <person name="Cong E.H."/>
            <person name="Eikeseth-Otteraa H."/>
            <person name="Noel B."/>
            <person name="Anthouard V."/>
            <person name="Porcel B.M."/>
            <person name="Kachouri-Lafond R."/>
            <person name="Nishino A."/>
            <person name="Ugolini M."/>
            <person name="Chourrout P."/>
            <person name="Nishida H."/>
            <person name="Aasland R."/>
            <person name="Huzurbazar S."/>
            <person name="Westhof E."/>
            <person name="Delsuc F."/>
            <person name="Lehrach H."/>
            <person name="Reinhardt R."/>
            <person name="Weissenbach J."/>
            <person name="Roy S.W."/>
            <person name="Artiguenave F."/>
            <person name="Postlethwait J.H."/>
            <person name="Manak J.R."/>
            <person name="Thompson E.M."/>
            <person name="Jaillon O."/>
            <person name="Du Pasquier L."/>
            <person name="Boudinot P."/>
            <person name="Liberles D.A."/>
            <person name="Volff J.N."/>
            <person name="Philippe H."/>
            <person name="Lenhard B."/>
            <person name="Roest Crollius H."/>
            <person name="Wincker P."/>
            <person name="Chourrout D."/>
        </authorList>
    </citation>
    <scope>NUCLEOTIDE SEQUENCE [LARGE SCALE GENOMIC DNA]</scope>
</reference>
<dbReference type="GO" id="GO:0046872">
    <property type="term" value="F:metal ion binding"/>
    <property type="evidence" value="ECO:0007669"/>
    <property type="project" value="UniProtKB-KW"/>
</dbReference>
<dbReference type="InterPro" id="IPR017850">
    <property type="entry name" value="Alkaline_phosphatase_core_sf"/>
</dbReference>
<name>E4Z497_OIKDI</name>
<sequence>HLGHCNSSYLPHNRGFDTFYGHTGGVLNYFQHNRAVGNCKYLDYFENDTPIHEKTGVYSTFDFGDHARKLYNKIDDPKFIYLALNAPHGPLMAPEHMIEEMRVLYPDSPRTRLTYLAMVKAIDLEMEKLLGTIWMKNEKRDTIIATGLETI</sequence>
<dbReference type="SUPFAM" id="SSF53649">
    <property type="entry name" value="Alkaline phosphatase-like"/>
    <property type="match status" value="1"/>
</dbReference>
<evidence type="ECO:0000256" key="3">
    <source>
        <dbReference type="ARBA" id="ARBA00022723"/>
    </source>
</evidence>
<dbReference type="Pfam" id="PF00884">
    <property type="entry name" value="Sulfatase"/>
    <property type="match status" value="1"/>
</dbReference>
<feature type="non-terminal residue" evidence="7">
    <location>
        <position position="1"/>
    </location>
</feature>
<evidence type="ECO:0000259" key="6">
    <source>
        <dbReference type="Pfam" id="PF00884"/>
    </source>
</evidence>
<comment type="similarity">
    <text evidence="2">Belongs to the sulfatase family.</text>
</comment>
<evidence type="ECO:0000313" key="7">
    <source>
        <dbReference type="EMBL" id="CBY42525.1"/>
    </source>
</evidence>
<feature type="domain" description="Sulfatase N-terminal" evidence="6">
    <location>
        <begin position="4"/>
        <end position="145"/>
    </location>
</feature>
<organism evidence="7">
    <name type="scientific">Oikopleura dioica</name>
    <name type="common">Tunicate</name>
    <dbReference type="NCBI Taxonomy" id="34765"/>
    <lineage>
        <taxon>Eukaryota</taxon>
        <taxon>Metazoa</taxon>
        <taxon>Chordata</taxon>
        <taxon>Tunicata</taxon>
        <taxon>Appendicularia</taxon>
        <taxon>Copelata</taxon>
        <taxon>Oikopleuridae</taxon>
        <taxon>Oikopleura</taxon>
    </lineage>
</organism>
<dbReference type="PANTHER" id="PTHR10342">
    <property type="entry name" value="ARYLSULFATASE"/>
    <property type="match status" value="1"/>
</dbReference>
<dbReference type="PANTHER" id="PTHR10342:SF274">
    <property type="entry name" value="ARYLSULFATASE B"/>
    <property type="match status" value="1"/>
</dbReference>
<protein>
    <recommendedName>
        <fullName evidence="6">Sulfatase N-terminal domain-containing protein</fullName>
    </recommendedName>
</protein>
<accession>E4Z497</accession>
<dbReference type="GO" id="GO:0008484">
    <property type="term" value="F:sulfuric ester hydrolase activity"/>
    <property type="evidence" value="ECO:0007669"/>
    <property type="project" value="InterPro"/>
</dbReference>
<keyword evidence="4" id="KW-0106">Calcium</keyword>
<gene>
    <name evidence="7" type="ORF">GSOID_T00026223001</name>
</gene>
<dbReference type="Gene3D" id="3.40.720.10">
    <property type="entry name" value="Alkaline Phosphatase, subunit A"/>
    <property type="match status" value="1"/>
</dbReference>